<dbReference type="InterPro" id="IPR013130">
    <property type="entry name" value="Fe3_Rdtase_TM_dom"/>
</dbReference>
<keyword evidence="3 5" id="KW-1133">Transmembrane helix</keyword>
<dbReference type="EMBL" id="LUUJ01000110">
    <property type="protein sequence ID" value="OAI12475.1"/>
    <property type="molecule type" value="Genomic_DNA"/>
</dbReference>
<protein>
    <recommendedName>
        <fullName evidence="6">Ferric oxidoreductase domain-containing protein</fullName>
    </recommendedName>
</protein>
<comment type="subcellular location">
    <subcellularLocation>
        <location evidence="1">Membrane</location>
        <topology evidence="1">Multi-pass membrane protein</topology>
    </subcellularLocation>
</comment>
<dbReference type="Pfam" id="PF01794">
    <property type="entry name" value="Ferric_reduct"/>
    <property type="match status" value="1"/>
</dbReference>
<accession>A0A177N3Q4</accession>
<evidence type="ECO:0000313" key="8">
    <source>
        <dbReference type="Proteomes" id="UP000077857"/>
    </source>
</evidence>
<organism evidence="7 8">
    <name type="scientific">Methylomonas koyamae</name>
    <dbReference type="NCBI Taxonomy" id="702114"/>
    <lineage>
        <taxon>Bacteria</taxon>
        <taxon>Pseudomonadati</taxon>
        <taxon>Pseudomonadota</taxon>
        <taxon>Gammaproteobacteria</taxon>
        <taxon>Methylococcales</taxon>
        <taxon>Methylococcaceae</taxon>
        <taxon>Methylomonas</taxon>
    </lineage>
</organism>
<evidence type="ECO:0000256" key="5">
    <source>
        <dbReference type="SAM" id="Phobius"/>
    </source>
</evidence>
<keyword evidence="2 5" id="KW-0812">Transmembrane</keyword>
<evidence type="ECO:0000313" key="7">
    <source>
        <dbReference type="EMBL" id="OAI12475.1"/>
    </source>
</evidence>
<evidence type="ECO:0000256" key="4">
    <source>
        <dbReference type="ARBA" id="ARBA00023136"/>
    </source>
</evidence>
<dbReference type="AlphaFoldDB" id="A0A177N3Q4"/>
<evidence type="ECO:0000256" key="3">
    <source>
        <dbReference type="ARBA" id="ARBA00022989"/>
    </source>
</evidence>
<dbReference type="RefSeq" id="WP_082877802.1">
    <property type="nucleotide sequence ID" value="NZ_LUUJ01000110.1"/>
</dbReference>
<feature type="transmembrane region" description="Helical" evidence="5">
    <location>
        <begin position="156"/>
        <end position="175"/>
    </location>
</feature>
<gene>
    <name evidence="7" type="ORF">A1507_03085</name>
</gene>
<evidence type="ECO:0000256" key="1">
    <source>
        <dbReference type="ARBA" id="ARBA00004141"/>
    </source>
</evidence>
<feature type="transmembrane region" description="Helical" evidence="5">
    <location>
        <begin position="187"/>
        <end position="205"/>
    </location>
</feature>
<reference evidence="7 8" key="1">
    <citation type="submission" date="2016-03" db="EMBL/GenBank/DDBJ databases">
        <authorList>
            <person name="Ploux O."/>
        </authorList>
    </citation>
    <scope>NUCLEOTIDE SEQUENCE [LARGE SCALE GENOMIC DNA]</scope>
    <source>
        <strain evidence="7 8">R-45378</strain>
    </source>
</reference>
<feature type="transmembrane region" description="Helical" evidence="5">
    <location>
        <begin position="48"/>
        <end position="70"/>
    </location>
</feature>
<feature type="transmembrane region" description="Helical" evidence="5">
    <location>
        <begin position="123"/>
        <end position="144"/>
    </location>
</feature>
<dbReference type="Proteomes" id="UP000077857">
    <property type="component" value="Unassembled WGS sequence"/>
</dbReference>
<evidence type="ECO:0000256" key="2">
    <source>
        <dbReference type="ARBA" id="ARBA00022692"/>
    </source>
</evidence>
<comment type="caution">
    <text evidence="7">The sequence shown here is derived from an EMBL/GenBank/DDBJ whole genome shotgun (WGS) entry which is preliminary data.</text>
</comment>
<feature type="domain" description="Ferric oxidoreductase" evidence="6">
    <location>
        <begin position="49"/>
        <end position="166"/>
    </location>
</feature>
<dbReference type="GO" id="GO:0016020">
    <property type="term" value="C:membrane"/>
    <property type="evidence" value="ECO:0007669"/>
    <property type="project" value="UniProtKB-SubCell"/>
</dbReference>
<dbReference type="OrthoDB" id="9988495at2"/>
<proteinExistence type="predicted"/>
<name>A0A177N3Q4_9GAMM</name>
<sequence length="216" mass="24372">MRQVSIVFMWVVLAIPALQWLANLSDPVLLESQLPPGQWLYLLSKLVAQYAFLLLTIQLGLGLSLVSNGAQTSLDYIILHRNIGLSVLFAVLSHACLFIGGVWLRSGHFPLAVLAIQFDKGYYNAFVSVGVIAACLLICVAMFGVARKRIPRLFRYFHRLAWLVWGLGFWHSIAIGSETNSLVIWSWLYWLAACVIITLFIFRLFKMVQNRLTISS</sequence>
<evidence type="ECO:0000259" key="6">
    <source>
        <dbReference type="Pfam" id="PF01794"/>
    </source>
</evidence>
<keyword evidence="4 5" id="KW-0472">Membrane</keyword>
<feature type="transmembrane region" description="Helical" evidence="5">
    <location>
        <begin position="82"/>
        <end position="103"/>
    </location>
</feature>